<evidence type="ECO:0000313" key="1">
    <source>
        <dbReference type="EMBL" id="MFD1734981.1"/>
    </source>
</evidence>
<dbReference type="RefSeq" id="WP_377926063.1">
    <property type="nucleotide sequence ID" value="NZ_JBHUEM010000001.1"/>
</dbReference>
<comment type="caution">
    <text evidence="1">The sequence shown here is derived from an EMBL/GenBank/DDBJ whole genome shotgun (WGS) entry which is preliminary data.</text>
</comment>
<reference evidence="2" key="1">
    <citation type="journal article" date="2019" name="Int. J. Syst. Evol. Microbiol.">
        <title>The Global Catalogue of Microorganisms (GCM) 10K type strain sequencing project: providing services to taxonomists for standard genome sequencing and annotation.</title>
        <authorList>
            <consortium name="The Broad Institute Genomics Platform"/>
            <consortium name="The Broad Institute Genome Sequencing Center for Infectious Disease"/>
            <person name="Wu L."/>
            <person name="Ma J."/>
        </authorList>
    </citation>
    <scope>NUCLEOTIDE SEQUENCE [LARGE SCALE GENOMIC DNA]</scope>
    <source>
        <strain evidence="2">CCUG 49339</strain>
    </source>
</reference>
<organism evidence="1 2">
    <name type="scientific">Bacillus salitolerans</name>
    <dbReference type="NCBI Taxonomy" id="1437434"/>
    <lineage>
        <taxon>Bacteria</taxon>
        <taxon>Bacillati</taxon>
        <taxon>Bacillota</taxon>
        <taxon>Bacilli</taxon>
        <taxon>Bacillales</taxon>
        <taxon>Bacillaceae</taxon>
        <taxon>Bacillus</taxon>
    </lineage>
</organism>
<protein>
    <submittedName>
        <fullName evidence="1">Uncharacterized protein</fullName>
    </submittedName>
</protein>
<accession>A0ABW4LKP2</accession>
<evidence type="ECO:0000313" key="2">
    <source>
        <dbReference type="Proteomes" id="UP001597214"/>
    </source>
</evidence>
<gene>
    <name evidence="1" type="ORF">ACFSCX_00240</name>
</gene>
<dbReference type="Proteomes" id="UP001597214">
    <property type="component" value="Unassembled WGS sequence"/>
</dbReference>
<proteinExistence type="predicted"/>
<sequence>MPIEWMEKDFKLFNGDYQALANHYGLSKQAM</sequence>
<dbReference type="EMBL" id="JBHUEM010000001">
    <property type="protein sequence ID" value="MFD1734981.1"/>
    <property type="molecule type" value="Genomic_DNA"/>
</dbReference>
<name>A0ABW4LKP2_9BACI</name>
<keyword evidence="2" id="KW-1185">Reference proteome</keyword>